<gene>
    <name evidence="1" type="ORF">OFUS_LOCUS26896</name>
</gene>
<dbReference type="Proteomes" id="UP000749559">
    <property type="component" value="Unassembled WGS sequence"/>
</dbReference>
<sequence>HAFDCRAKINDWTFEWGNPEYPHNGRTYAVPHPANPRCQNSYFVKRSWTGNTNFKSKCFLIKTYNVGYLKECKIKACHDKANAFNIHALQTDTIDIKEHSCETMHCSWNVAADDYNFKIVPTNTKHVHIYSLSHVTQPCNTVFWNESVMIPAGVPQCTGVVKFQNTLITNDQNPEFICRAGFNSLQTHESGNLAFKCESNDEGTGWKYYNIEKCFKPEKKTSLRHPAAGLHPS</sequence>
<reference evidence="1" key="1">
    <citation type="submission" date="2022-03" db="EMBL/GenBank/DDBJ databases">
        <authorList>
            <person name="Martin C."/>
        </authorList>
    </citation>
    <scope>NUCLEOTIDE SEQUENCE</scope>
</reference>
<evidence type="ECO:0000313" key="2">
    <source>
        <dbReference type="Proteomes" id="UP000749559"/>
    </source>
</evidence>
<dbReference type="EMBL" id="CAIIXF020000442">
    <property type="protein sequence ID" value="CAH1803289.1"/>
    <property type="molecule type" value="Genomic_DNA"/>
</dbReference>
<protein>
    <submittedName>
        <fullName evidence="1">Uncharacterized protein</fullName>
    </submittedName>
</protein>
<name>A0A8S4QFX3_OWEFU</name>
<comment type="caution">
    <text evidence="1">The sequence shown here is derived from an EMBL/GenBank/DDBJ whole genome shotgun (WGS) entry which is preliminary data.</text>
</comment>
<proteinExistence type="predicted"/>
<organism evidence="1 2">
    <name type="scientific">Owenia fusiformis</name>
    <name type="common">Polychaete worm</name>
    <dbReference type="NCBI Taxonomy" id="6347"/>
    <lineage>
        <taxon>Eukaryota</taxon>
        <taxon>Metazoa</taxon>
        <taxon>Spiralia</taxon>
        <taxon>Lophotrochozoa</taxon>
        <taxon>Annelida</taxon>
        <taxon>Polychaeta</taxon>
        <taxon>Sedentaria</taxon>
        <taxon>Canalipalpata</taxon>
        <taxon>Sabellida</taxon>
        <taxon>Oweniida</taxon>
        <taxon>Oweniidae</taxon>
        <taxon>Owenia</taxon>
    </lineage>
</organism>
<feature type="non-terminal residue" evidence="1">
    <location>
        <position position="1"/>
    </location>
</feature>
<accession>A0A8S4QFX3</accession>
<keyword evidence="2" id="KW-1185">Reference proteome</keyword>
<evidence type="ECO:0000313" key="1">
    <source>
        <dbReference type="EMBL" id="CAH1803289.1"/>
    </source>
</evidence>
<dbReference type="AlphaFoldDB" id="A0A8S4QFX3"/>